<protein>
    <recommendedName>
        <fullName evidence="4">LptE family protein</fullName>
    </recommendedName>
</protein>
<dbReference type="InterPro" id="IPR007485">
    <property type="entry name" value="LPS_assembly_LptE"/>
</dbReference>
<feature type="transmembrane region" description="Helical" evidence="1">
    <location>
        <begin position="55"/>
        <end position="78"/>
    </location>
</feature>
<comment type="caution">
    <text evidence="2">The sequence shown here is derived from an EMBL/GenBank/DDBJ whole genome shotgun (WGS) entry which is preliminary data.</text>
</comment>
<accession>A0A4S8HI97</accession>
<dbReference type="GO" id="GO:0019867">
    <property type="term" value="C:outer membrane"/>
    <property type="evidence" value="ECO:0007669"/>
    <property type="project" value="InterPro"/>
</dbReference>
<reference evidence="2 3" key="1">
    <citation type="submission" date="2019-04" db="EMBL/GenBank/DDBJ databases">
        <title>Niastella caeni sp. nov., isolated from activated sludge.</title>
        <authorList>
            <person name="Sheng M."/>
        </authorList>
    </citation>
    <scope>NUCLEOTIDE SEQUENCE [LARGE SCALE GENOMIC DNA]</scope>
    <source>
        <strain evidence="2 3">HX-2-15</strain>
    </source>
</reference>
<name>A0A4S8HI97_9BACT</name>
<dbReference type="Proteomes" id="UP000306918">
    <property type="component" value="Unassembled WGS sequence"/>
</dbReference>
<keyword evidence="1" id="KW-1133">Transmembrane helix</keyword>
<evidence type="ECO:0000256" key="1">
    <source>
        <dbReference type="SAM" id="Phobius"/>
    </source>
</evidence>
<proteinExistence type="predicted"/>
<evidence type="ECO:0000313" key="3">
    <source>
        <dbReference type="Proteomes" id="UP000306918"/>
    </source>
</evidence>
<keyword evidence="3" id="KW-1185">Reference proteome</keyword>
<keyword evidence="1" id="KW-0472">Membrane</keyword>
<dbReference type="OrthoDB" id="9790776at2"/>
<dbReference type="GO" id="GO:0043165">
    <property type="term" value="P:Gram-negative-bacterium-type cell outer membrane assembly"/>
    <property type="evidence" value="ECO:0007669"/>
    <property type="project" value="InterPro"/>
</dbReference>
<keyword evidence="1" id="KW-0812">Transmembrane</keyword>
<evidence type="ECO:0008006" key="4">
    <source>
        <dbReference type="Google" id="ProtNLM"/>
    </source>
</evidence>
<dbReference type="EMBL" id="STFF01000007">
    <property type="protein sequence ID" value="THU34837.1"/>
    <property type="molecule type" value="Genomic_DNA"/>
</dbReference>
<organism evidence="2 3">
    <name type="scientific">Niastella caeni</name>
    <dbReference type="NCBI Taxonomy" id="2569763"/>
    <lineage>
        <taxon>Bacteria</taxon>
        <taxon>Pseudomonadati</taxon>
        <taxon>Bacteroidota</taxon>
        <taxon>Chitinophagia</taxon>
        <taxon>Chitinophagales</taxon>
        <taxon>Chitinophagaceae</taxon>
        <taxon>Niastella</taxon>
    </lineage>
</organism>
<gene>
    <name evidence="2" type="ORF">FAM09_22850</name>
</gene>
<dbReference type="AlphaFoldDB" id="A0A4S8HI97"/>
<evidence type="ECO:0000313" key="2">
    <source>
        <dbReference type="EMBL" id="THU34837.1"/>
    </source>
</evidence>
<dbReference type="Pfam" id="PF04390">
    <property type="entry name" value="LptE"/>
    <property type="match status" value="1"/>
</dbReference>
<sequence>MISRNEEYKLQVTSSRFQGFRSKVLNFKAKGPATCNLPRHVGVTRRLKLATRFTVGRLPFAVSRFLIAYCLLPIALLFTGCYSFKDIGSIPQEVKTFRVNYIENRARYINPQLSPQITDKLRQKITGQTRLTGVQTDDAHYDINGQITGYTVTTAGISNQQAATQRLTVTVHLNFKNNLDQTKNFEADVSRNFDYSANLTISQAEAQLNETIIKNVVDEIFNRIFSNW</sequence>